<dbReference type="EMBL" id="CP123498">
    <property type="protein sequence ID" value="WGL94536.1"/>
    <property type="molecule type" value="Genomic_DNA"/>
</dbReference>
<dbReference type="RefSeq" id="WP_280628799.1">
    <property type="nucleotide sequence ID" value="NZ_CP123498.1"/>
</dbReference>
<keyword evidence="1" id="KW-0732">Signal</keyword>
<feature type="chain" id="PRO_5041722463" evidence="1">
    <location>
        <begin position="23"/>
        <end position="67"/>
    </location>
</feature>
<sequence length="67" mass="7375">MNRLFKIFTAAFILGLSSYSFAQDGNSSDNKTDFGKAEFTGGIQSEPLITDYSVDENDQLISVATRM</sequence>
<gene>
    <name evidence="2" type="ORF">QE207_12545</name>
</gene>
<reference evidence="2" key="1">
    <citation type="submission" date="2023-04" db="EMBL/GenBank/DDBJ databases">
        <title>Genome dynamics across the evolutionary transition to endosymbiosis.</title>
        <authorList>
            <person name="Siozios S."/>
            <person name="Nadal-Jimenez P."/>
            <person name="Azagi T."/>
            <person name="Sprong H."/>
            <person name="Frost C.L."/>
            <person name="Parratt S.R."/>
            <person name="Taylor G."/>
            <person name="Brettell L."/>
            <person name="Lew K.C."/>
            <person name="Croft L."/>
            <person name="King K.C."/>
            <person name="Brockhurst M.A."/>
            <person name="Hypsa V."/>
            <person name="Novakova E."/>
            <person name="Darby A.C."/>
            <person name="Hurst G.D.D."/>
        </authorList>
    </citation>
    <scope>NUCLEOTIDE SEQUENCE</scope>
    <source>
        <strain evidence="2">AIh</strain>
    </source>
</reference>
<evidence type="ECO:0000313" key="2">
    <source>
        <dbReference type="EMBL" id="WGL94536.1"/>
    </source>
</evidence>
<feature type="signal peptide" evidence="1">
    <location>
        <begin position="1"/>
        <end position="22"/>
    </location>
</feature>
<evidence type="ECO:0000256" key="1">
    <source>
        <dbReference type="SAM" id="SignalP"/>
    </source>
</evidence>
<dbReference type="AlphaFoldDB" id="A0AA95G958"/>
<evidence type="ECO:0000313" key="3">
    <source>
        <dbReference type="Proteomes" id="UP001177597"/>
    </source>
</evidence>
<protein>
    <submittedName>
        <fullName evidence="2">Uncharacterized protein</fullName>
    </submittedName>
</protein>
<organism evidence="2 3">
    <name type="scientific">Arsenophonus nasoniae</name>
    <name type="common">son-killer infecting Nasonia vitripennis</name>
    <dbReference type="NCBI Taxonomy" id="638"/>
    <lineage>
        <taxon>Bacteria</taxon>
        <taxon>Pseudomonadati</taxon>
        <taxon>Pseudomonadota</taxon>
        <taxon>Gammaproteobacteria</taxon>
        <taxon>Enterobacterales</taxon>
        <taxon>Morganellaceae</taxon>
        <taxon>Arsenophonus</taxon>
    </lineage>
</organism>
<proteinExistence type="predicted"/>
<name>A0AA95G958_9GAMM</name>
<dbReference type="Proteomes" id="UP001177597">
    <property type="component" value="Chromosome"/>
</dbReference>
<accession>A0AA95G958</accession>